<evidence type="ECO:0000313" key="2">
    <source>
        <dbReference type="Proteomes" id="UP000183658"/>
    </source>
</evidence>
<gene>
    <name evidence="1" type="ORF">SAMN05444355_1572</name>
</gene>
<protein>
    <submittedName>
        <fullName evidence="1">Uncharacterized protein</fullName>
    </submittedName>
</protein>
<proteinExistence type="predicted"/>
<evidence type="ECO:0000313" key="1">
    <source>
        <dbReference type="EMBL" id="SER81962.1"/>
    </source>
</evidence>
<name>A0A1H9SAD8_FLAFI</name>
<dbReference type="RefSeq" id="WP_074724797.1">
    <property type="nucleotide sequence ID" value="NZ_CBCRVS010000055.1"/>
</dbReference>
<reference evidence="2" key="1">
    <citation type="submission" date="2016-10" db="EMBL/GenBank/DDBJ databases">
        <authorList>
            <person name="Varghese N."/>
            <person name="Submissions S."/>
        </authorList>
    </citation>
    <scope>NUCLEOTIDE SEQUENCE [LARGE SCALE GENOMIC DNA]</scope>
    <source>
        <strain evidence="2">DSM 15719</strain>
    </source>
</reference>
<organism evidence="1 2">
    <name type="scientific">Flavobacterium frigoris</name>
    <dbReference type="NCBI Taxonomy" id="229204"/>
    <lineage>
        <taxon>Bacteria</taxon>
        <taxon>Pseudomonadati</taxon>
        <taxon>Bacteroidota</taxon>
        <taxon>Flavobacteriia</taxon>
        <taxon>Flavobacteriales</taxon>
        <taxon>Flavobacteriaceae</taxon>
        <taxon>Flavobacterium</taxon>
    </lineage>
</organism>
<accession>A0A1H9SAD8</accession>
<keyword evidence="2" id="KW-1185">Reference proteome</keyword>
<dbReference type="OrthoDB" id="1269923at2"/>
<dbReference type="EMBL" id="FOFZ01000057">
    <property type="protein sequence ID" value="SER81962.1"/>
    <property type="molecule type" value="Genomic_DNA"/>
</dbReference>
<sequence>MKNISILFLAILLCQSCGNKNDLKNSLWKYCDDNGSGYVSDIIDFRGNKYLYVKNDTIFNKENLAVAIIDRIKYYYGERRLFVKDKKGLIARYCEQ</sequence>
<dbReference type="Proteomes" id="UP000183658">
    <property type="component" value="Unassembled WGS sequence"/>
</dbReference>
<dbReference type="AlphaFoldDB" id="A0A1H9SAD8"/>